<dbReference type="CDD" id="cd02440">
    <property type="entry name" value="AdoMet_MTases"/>
    <property type="match status" value="1"/>
</dbReference>
<dbReference type="Proteomes" id="UP000433104">
    <property type="component" value="Unassembled WGS sequence"/>
</dbReference>
<accession>A0A844ZFL0</accession>
<reference evidence="2 3" key="1">
    <citation type="submission" date="2019-12" db="EMBL/GenBank/DDBJ databases">
        <title>Genomic-based taxomic classification of the family Erythrobacteraceae.</title>
        <authorList>
            <person name="Xu L."/>
        </authorList>
    </citation>
    <scope>NUCLEOTIDE SEQUENCE [LARGE SCALE GENOMIC DNA]</scope>
    <source>
        <strain evidence="2 3">MCCC 1A09962</strain>
    </source>
</reference>
<feature type="domain" description="Methyltransferase" evidence="1">
    <location>
        <begin position="74"/>
        <end position="173"/>
    </location>
</feature>
<dbReference type="InterPro" id="IPR041698">
    <property type="entry name" value="Methyltransf_25"/>
</dbReference>
<dbReference type="EMBL" id="WTYW01000001">
    <property type="protein sequence ID" value="MXO84529.1"/>
    <property type="molecule type" value="Genomic_DNA"/>
</dbReference>
<proteinExistence type="predicted"/>
<dbReference type="RefSeq" id="WP_160682367.1">
    <property type="nucleotide sequence ID" value="NZ_WTYW01000001.1"/>
</dbReference>
<keyword evidence="2" id="KW-0808">Transferase</keyword>
<dbReference type="Pfam" id="PF13649">
    <property type="entry name" value="Methyltransf_25"/>
    <property type="match status" value="1"/>
</dbReference>
<comment type="caution">
    <text evidence="2">The sequence shown here is derived from an EMBL/GenBank/DDBJ whole genome shotgun (WGS) entry which is preliminary data.</text>
</comment>
<evidence type="ECO:0000313" key="2">
    <source>
        <dbReference type="EMBL" id="MXO84529.1"/>
    </source>
</evidence>
<keyword evidence="2" id="KW-0489">Methyltransferase</keyword>
<sequence length="218" mass="24665">MRSKDINLNDYDPKQAANVARRRTGVARLLDHWRVFFQGFVQHPKMVGSIIPSSRFTVEKMLAPVKWDECKLFVEYGPGVGTFCQPVLDRLPADGRLVVIDTNPLYIRYLRRTIDDPRFHAVQGSAEHVETIVQSHGHEHADYVLSGLPFSTLPDGVGPAIAAATHRVLRPGGAFLVYQFSDKARDFMAQHFAHIDQGFELWNVLPCKLFWGWKGQPA</sequence>
<dbReference type="GO" id="GO:0032259">
    <property type="term" value="P:methylation"/>
    <property type="evidence" value="ECO:0007669"/>
    <property type="project" value="UniProtKB-KW"/>
</dbReference>
<name>A0A844ZFL0_9SPHN</name>
<dbReference type="GO" id="GO:0008168">
    <property type="term" value="F:methyltransferase activity"/>
    <property type="evidence" value="ECO:0007669"/>
    <property type="project" value="UniProtKB-KW"/>
</dbReference>
<dbReference type="Gene3D" id="3.40.50.150">
    <property type="entry name" value="Vaccinia Virus protein VP39"/>
    <property type="match status" value="1"/>
</dbReference>
<dbReference type="SUPFAM" id="SSF53335">
    <property type="entry name" value="S-adenosyl-L-methionine-dependent methyltransferases"/>
    <property type="match status" value="1"/>
</dbReference>
<evidence type="ECO:0000313" key="3">
    <source>
        <dbReference type="Proteomes" id="UP000433104"/>
    </source>
</evidence>
<dbReference type="AlphaFoldDB" id="A0A844ZFL0"/>
<gene>
    <name evidence="2" type="ORF">GRI38_00585</name>
</gene>
<dbReference type="InterPro" id="IPR029063">
    <property type="entry name" value="SAM-dependent_MTases_sf"/>
</dbReference>
<organism evidence="2 3">
    <name type="scientific">Parapontixanthobacter aurantiacus</name>
    <dbReference type="NCBI Taxonomy" id="1463599"/>
    <lineage>
        <taxon>Bacteria</taxon>
        <taxon>Pseudomonadati</taxon>
        <taxon>Pseudomonadota</taxon>
        <taxon>Alphaproteobacteria</taxon>
        <taxon>Sphingomonadales</taxon>
        <taxon>Erythrobacteraceae</taxon>
        <taxon>Parapontixanthobacter</taxon>
    </lineage>
</organism>
<evidence type="ECO:0000259" key="1">
    <source>
        <dbReference type="Pfam" id="PF13649"/>
    </source>
</evidence>
<dbReference type="OrthoDB" id="9805585at2"/>
<protein>
    <submittedName>
        <fullName evidence="2">Methyltransferase domain-containing protein</fullName>
    </submittedName>
</protein>
<keyword evidence="3" id="KW-1185">Reference proteome</keyword>